<name>A0A2K5CLS4_AOTNA</name>
<dbReference type="GO" id="GO:0022625">
    <property type="term" value="C:cytosolic large ribosomal subunit"/>
    <property type="evidence" value="ECO:0007669"/>
    <property type="project" value="TreeGrafter"/>
</dbReference>
<dbReference type="InterPro" id="IPR021131">
    <property type="entry name" value="Ribosomal_uL15/eL18"/>
</dbReference>
<evidence type="ECO:0000313" key="6">
    <source>
        <dbReference type="Ensembl" id="ENSANAP00000009626.1"/>
    </source>
</evidence>
<sequence>MGVDIRHYQDRKDIYLRLLVKLTNYTFTQIVLKMLFMSCTNRPPLSLSRMIQKMKLPRRENKTAMVVGTITDDVRIQEVPKLKVPGTPHSHTKPYVPSMGRKFQRARGRRDSQGYKN</sequence>
<dbReference type="GO" id="GO:0006412">
    <property type="term" value="P:translation"/>
    <property type="evidence" value="ECO:0007669"/>
    <property type="project" value="InterPro"/>
</dbReference>
<proteinExistence type="predicted"/>
<evidence type="ECO:0000256" key="2">
    <source>
        <dbReference type="ARBA" id="ARBA00022980"/>
    </source>
</evidence>
<feature type="domain" description="Large ribosomal subunit protein uL15/eL18" evidence="5">
    <location>
        <begin position="8"/>
        <end position="84"/>
    </location>
</feature>
<dbReference type="Proteomes" id="UP000233020">
    <property type="component" value="Unplaced"/>
</dbReference>
<keyword evidence="7" id="KW-1185">Reference proteome</keyword>
<reference evidence="6" key="2">
    <citation type="submission" date="2025-09" db="UniProtKB">
        <authorList>
            <consortium name="Ensembl"/>
        </authorList>
    </citation>
    <scope>IDENTIFICATION</scope>
</reference>
<keyword evidence="2" id="KW-0689">Ribosomal protein</keyword>
<dbReference type="Pfam" id="PF17135">
    <property type="entry name" value="Ribosomal_L18"/>
    <property type="match status" value="1"/>
</dbReference>
<dbReference type="GO" id="GO:0003723">
    <property type="term" value="F:RNA binding"/>
    <property type="evidence" value="ECO:0007669"/>
    <property type="project" value="TreeGrafter"/>
</dbReference>
<evidence type="ECO:0000313" key="7">
    <source>
        <dbReference type="Proteomes" id="UP000233020"/>
    </source>
</evidence>
<keyword evidence="3" id="KW-0687">Ribonucleoprotein</keyword>
<dbReference type="Gene3D" id="3.100.10.10">
    <property type="match status" value="2"/>
</dbReference>
<organism evidence="6 7">
    <name type="scientific">Aotus nancymaae</name>
    <name type="common">Ma's night monkey</name>
    <dbReference type="NCBI Taxonomy" id="37293"/>
    <lineage>
        <taxon>Eukaryota</taxon>
        <taxon>Metazoa</taxon>
        <taxon>Chordata</taxon>
        <taxon>Craniata</taxon>
        <taxon>Vertebrata</taxon>
        <taxon>Euteleostomi</taxon>
        <taxon>Mammalia</taxon>
        <taxon>Eutheria</taxon>
        <taxon>Euarchontoglires</taxon>
        <taxon>Primates</taxon>
        <taxon>Haplorrhini</taxon>
        <taxon>Platyrrhini</taxon>
        <taxon>Aotidae</taxon>
        <taxon>Aotus</taxon>
    </lineage>
</organism>
<dbReference type="AlphaFoldDB" id="A0A2K5CLS4"/>
<feature type="region of interest" description="Disordered" evidence="4">
    <location>
        <begin position="81"/>
        <end position="117"/>
    </location>
</feature>
<comment type="subunit">
    <text evidence="1">Component of the large ribosomal subunit.</text>
</comment>
<evidence type="ECO:0000256" key="1">
    <source>
        <dbReference type="ARBA" id="ARBA00011133"/>
    </source>
</evidence>
<dbReference type="PANTHER" id="PTHR10934">
    <property type="entry name" value="60S RIBOSOMAL PROTEIN L18"/>
    <property type="match status" value="1"/>
</dbReference>
<dbReference type="GeneTree" id="ENSGT00390000012976"/>
<reference evidence="6" key="1">
    <citation type="submission" date="2025-08" db="UniProtKB">
        <authorList>
            <consortium name="Ensembl"/>
        </authorList>
    </citation>
    <scope>IDENTIFICATION</scope>
</reference>
<evidence type="ECO:0000256" key="4">
    <source>
        <dbReference type="SAM" id="MobiDB-lite"/>
    </source>
</evidence>
<evidence type="ECO:0000259" key="5">
    <source>
        <dbReference type="Pfam" id="PF17135"/>
    </source>
</evidence>
<dbReference type="GO" id="GO:0005791">
    <property type="term" value="C:rough endoplasmic reticulum"/>
    <property type="evidence" value="ECO:0007669"/>
    <property type="project" value="UniProtKB-SubCell"/>
</dbReference>
<evidence type="ECO:0000256" key="3">
    <source>
        <dbReference type="ARBA" id="ARBA00023274"/>
    </source>
</evidence>
<accession>A0A2K5CLS4</accession>
<dbReference type="Ensembl" id="ENSANAT00000027420.1">
    <property type="protein sequence ID" value="ENSANAP00000009626.1"/>
    <property type="gene ID" value="ENSANAG00000022805.1"/>
</dbReference>
<dbReference type="GO" id="GO:0003735">
    <property type="term" value="F:structural constituent of ribosome"/>
    <property type="evidence" value="ECO:0007669"/>
    <property type="project" value="InterPro"/>
</dbReference>
<dbReference type="PANTHER" id="PTHR10934:SF2">
    <property type="entry name" value="LARGE RIBOSOMAL SUBUNIT PROTEIN EL18"/>
    <property type="match status" value="1"/>
</dbReference>
<dbReference type="InterPro" id="IPR000039">
    <property type="entry name" value="Ribosomal_eL18"/>
</dbReference>
<protein>
    <recommendedName>
        <fullName evidence="5">Large ribosomal subunit protein uL15/eL18 domain-containing protein</fullName>
    </recommendedName>
</protein>